<dbReference type="Proteomes" id="UP000494265">
    <property type="component" value="Unassembled WGS sequence"/>
</dbReference>
<dbReference type="AlphaFoldDB" id="A0A6F9XLP5"/>
<organism evidence="1">
    <name type="scientific">Ligilactobacillus agilis</name>
    <dbReference type="NCBI Taxonomy" id="1601"/>
    <lineage>
        <taxon>Bacteria</taxon>
        <taxon>Bacillati</taxon>
        <taxon>Bacillota</taxon>
        <taxon>Bacilli</taxon>
        <taxon>Lactobacillales</taxon>
        <taxon>Lactobacillaceae</taxon>
        <taxon>Ligilactobacillus</taxon>
    </lineage>
</organism>
<protein>
    <submittedName>
        <fullName evidence="1">Uncharacterized protein</fullName>
    </submittedName>
</protein>
<gene>
    <name evidence="1" type="ORF">SY212_11280</name>
</gene>
<name>A0A6F9XLP5_9LACO</name>
<accession>A0A6F9XLP5</accession>
<proteinExistence type="predicted"/>
<sequence>MTLYEVAKELQLADEKIWGLTTLNDVKLNKKFIYRAKTPIRADLALEYNYNEQKIKEWFKGCSNPKKQQVTLTQLLNNPQTPQNAINIHADVKKSKVLLFDFEKNYDTTWNRFFANLPFKYLEYSKNGGKHAIVPISDELLNKKEYQELFKEKAIYKFATTSTKHSGVELILNNHFLTFTQNEINLTPNTNNEQGIVELLDRLVKNIKIKKIKQKLDTEKLKANKPKDIESLAKYAFSPKQQQEIKQQIYSLYANIGDTSTVEYKALEFMYEQYKDNLDHGFYHFEKIKTIVQPLNKLSQNETIFWLLVNLAEKNLKPRDKWYHHKIKNMIYLHYIVKNCLEKD</sequence>
<evidence type="ECO:0000313" key="1">
    <source>
        <dbReference type="EMBL" id="GET06098.1"/>
    </source>
</evidence>
<dbReference type="RefSeq" id="WP_172584645.1">
    <property type="nucleotide sequence ID" value="NZ_BLAM01000109.1"/>
</dbReference>
<reference evidence="1" key="1">
    <citation type="submission" date="2019-10" db="EMBL/GenBank/DDBJ databases">
        <title>Lactobacillus agilis SY212 Whole Genome Sequencing Project.</title>
        <authorList>
            <person name="Suzuki S."/>
            <person name="Endo A."/>
            <person name="Maeno S."/>
            <person name="Shiwa Y."/>
            <person name="Matsutani M."/>
            <person name="Kajikawa A."/>
        </authorList>
    </citation>
    <scope>NUCLEOTIDE SEQUENCE</scope>
    <source>
        <strain evidence="1">SY212</strain>
    </source>
</reference>
<comment type="caution">
    <text evidence="1">The sequence shown here is derived from an EMBL/GenBank/DDBJ whole genome shotgun (WGS) entry which is preliminary data.</text>
</comment>
<dbReference type="EMBL" id="BLAM01000109">
    <property type="protein sequence ID" value="GET06098.1"/>
    <property type="molecule type" value="Genomic_DNA"/>
</dbReference>